<organism evidence="2 3">
    <name type="scientific">Deinococcus metalli</name>
    <dbReference type="NCBI Taxonomy" id="1141878"/>
    <lineage>
        <taxon>Bacteria</taxon>
        <taxon>Thermotogati</taxon>
        <taxon>Deinococcota</taxon>
        <taxon>Deinococci</taxon>
        <taxon>Deinococcales</taxon>
        <taxon>Deinococcaceae</taxon>
        <taxon>Deinococcus</taxon>
    </lineage>
</organism>
<name>A0ABQ3JQD0_9DEIO</name>
<evidence type="ECO:0000313" key="3">
    <source>
        <dbReference type="Proteomes" id="UP000619376"/>
    </source>
</evidence>
<feature type="compositionally biased region" description="Basic and acidic residues" evidence="1">
    <location>
        <begin position="79"/>
        <end position="95"/>
    </location>
</feature>
<protein>
    <submittedName>
        <fullName evidence="2">Uncharacterized protein</fullName>
    </submittedName>
</protein>
<dbReference type="EMBL" id="BNAJ01000004">
    <property type="protein sequence ID" value="GHF43152.1"/>
    <property type="molecule type" value="Genomic_DNA"/>
</dbReference>
<comment type="caution">
    <text evidence="2">The sequence shown here is derived from an EMBL/GenBank/DDBJ whole genome shotgun (WGS) entry which is preliminary data.</text>
</comment>
<reference evidence="3" key="1">
    <citation type="journal article" date="2019" name="Int. J. Syst. Evol. Microbiol.">
        <title>The Global Catalogue of Microorganisms (GCM) 10K type strain sequencing project: providing services to taxonomists for standard genome sequencing and annotation.</title>
        <authorList>
            <consortium name="The Broad Institute Genomics Platform"/>
            <consortium name="The Broad Institute Genome Sequencing Center for Infectious Disease"/>
            <person name="Wu L."/>
            <person name="Ma J."/>
        </authorList>
    </citation>
    <scope>NUCLEOTIDE SEQUENCE [LARGE SCALE GENOMIC DNA]</scope>
    <source>
        <strain evidence="3">CGMCC 1.18437</strain>
    </source>
</reference>
<accession>A0ABQ3JQD0</accession>
<dbReference type="Proteomes" id="UP000619376">
    <property type="component" value="Unassembled WGS sequence"/>
</dbReference>
<proteinExistence type="predicted"/>
<gene>
    <name evidence="2" type="ORF">GCM10017781_19460</name>
</gene>
<sequence>MRAEAHVVRGAPGEVAFQRRDQQVGLLADQRADHVGEHGHIGAEELAGVHGQEADAAARPERFAHDQHQSRHAQGVAQADRHAGQRCRPVPDLRQEVAQSAHVDTV</sequence>
<feature type="compositionally biased region" description="Basic and acidic residues" evidence="1">
    <location>
        <begin position="52"/>
        <end position="69"/>
    </location>
</feature>
<evidence type="ECO:0000313" key="2">
    <source>
        <dbReference type="EMBL" id="GHF43152.1"/>
    </source>
</evidence>
<evidence type="ECO:0000256" key="1">
    <source>
        <dbReference type="SAM" id="MobiDB-lite"/>
    </source>
</evidence>
<keyword evidence="3" id="KW-1185">Reference proteome</keyword>
<feature type="region of interest" description="Disordered" evidence="1">
    <location>
        <begin position="50"/>
        <end position="106"/>
    </location>
</feature>